<dbReference type="AlphaFoldDB" id="A0AAE3DFS9"/>
<dbReference type="RefSeq" id="WP_308449173.1">
    <property type="nucleotide sequence ID" value="NZ_JAJEQC010000006.1"/>
</dbReference>
<reference evidence="1" key="1">
    <citation type="submission" date="2021-10" db="EMBL/GenBank/DDBJ databases">
        <title>Anaerobic single-cell dispensing facilitates the cultivation of human gut bacteria.</title>
        <authorList>
            <person name="Afrizal A."/>
        </authorList>
    </citation>
    <scope>NUCLEOTIDE SEQUENCE</scope>
    <source>
        <strain evidence="1">CLA-AA-H250</strain>
    </source>
</reference>
<dbReference type="Proteomes" id="UP001199424">
    <property type="component" value="Unassembled WGS sequence"/>
</dbReference>
<dbReference type="SUPFAM" id="SSF46955">
    <property type="entry name" value="Putative DNA-binding domain"/>
    <property type="match status" value="1"/>
</dbReference>
<dbReference type="PANTHER" id="PTHR40056:SF1">
    <property type="entry name" value="DUF1836 DOMAIN-CONTAINING PROTEIN"/>
    <property type="match status" value="1"/>
</dbReference>
<evidence type="ECO:0000313" key="1">
    <source>
        <dbReference type="EMBL" id="MCC2136801.1"/>
    </source>
</evidence>
<evidence type="ECO:0000313" key="2">
    <source>
        <dbReference type="Proteomes" id="UP001199424"/>
    </source>
</evidence>
<dbReference type="Gene3D" id="1.10.1660.10">
    <property type="match status" value="1"/>
</dbReference>
<organism evidence="1 2">
    <name type="scientific">Hominenteromicrobium mulieris</name>
    <dbReference type="NCBI Taxonomy" id="2885357"/>
    <lineage>
        <taxon>Bacteria</taxon>
        <taxon>Bacillati</taxon>
        <taxon>Bacillota</taxon>
        <taxon>Clostridia</taxon>
        <taxon>Eubacteriales</taxon>
        <taxon>Oscillospiraceae</taxon>
        <taxon>Hominenteromicrobium</taxon>
    </lineage>
</organism>
<dbReference type="PANTHER" id="PTHR40056">
    <property type="entry name" value="HYPOTHETICAL CYTOSOLIC PROTEIN"/>
    <property type="match status" value="1"/>
</dbReference>
<comment type="caution">
    <text evidence="1">The sequence shown here is derived from an EMBL/GenBank/DDBJ whole genome shotgun (WGS) entry which is preliminary data.</text>
</comment>
<protein>
    <submittedName>
        <fullName evidence="1">DUF1836 domain-containing protein</fullName>
    </submittedName>
</protein>
<proteinExistence type="predicted"/>
<dbReference type="Pfam" id="PF08876">
    <property type="entry name" value="DUF1836"/>
    <property type="match status" value="1"/>
</dbReference>
<keyword evidence="2" id="KW-1185">Reference proteome</keyword>
<gene>
    <name evidence="1" type="ORF">LKD31_07200</name>
</gene>
<name>A0AAE3DFS9_9FIRM</name>
<dbReference type="InterPro" id="IPR014975">
    <property type="entry name" value="DUF1836"/>
</dbReference>
<sequence>MNKVEWTLPGTVLSVDADRPQAAEEVFSSLFLAGGLVLSQVTQVTGLEPYIIQNWVRRGFLAPPKQRKYTRRQLSRILMINALKSTLSIEQICKLLSYINGALDDEGDDTIDDTELYGAFVLVAGSVQKHGLTSESEMNRLIADGLKDYKESIPGAKERIEQALRIMITAWRAAQLQTKAQSMMNAL</sequence>
<accession>A0AAE3DFS9</accession>
<dbReference type="InterPro" id="IPR009061">
    <property type="entry name" value="DNA-bd_dom_put_sf"/>
</dbReference>
<dbReference type="EMBL" id="JAJEQC010000006">
    <property type="protein sequence ID" value="MCC2136801.1"/>
    <property type="molecule type" value="Genomic_DNA"/>
</dbReference>